<dbReference type="GO" id="GO:0008061">
    <property type="term" value="F:chitin binding"/>
    <property type="evidence" value="ECO:0007669"/>
    <property type="project" value="UniProtKB-KW"/>
</dbReference>
<evidence type="ECO:0000256" key="1">
    <source>
        <dbReference type="ARBA" id="ARBA00000822"/>
    </source>
</evidence>
<keyword evidence="8" id="KW-0325">Glycoprotein</keyword>
<evidence type="ECO:0000256" key="4">
    <source>
        <dbReference type="ARBA" id="ARBA00022729"/>
    </source>
</evidence>
<keyword evidence="6" id="KW-0119">Carbohydrate metabolism</keyword>
<reference evidence="10" key="1">
    <citation type="submission" date="2023-07" db="EMBL/GenBank/DDBJ databases">
        <title>Chromosome-level Genome Assembly of Striped Snakehead (Channa striata).</title>
        <authorList>
            <person name="Liu H."/>
        </authorList>
    </citation>
    <scope>NUCLEOTIDE SEQUENCE</scope>
    <source>
        <strain evidence="10">Gz</strain>
        <tissue evidence="10">Muscle</tissue>
    </source>
</reference>
<keyword evidence="6" id="KW-0146">Chitin degradation</keyword>
<evidence type="ECO:0000256" key="5">
    <source>
        <dbReference type="ARBA" id="ARBA00022737"/>
    </source>
</evidence>
<evidence type="ECO:0000313" key="11">
    <source>
        <dbReference type="Proteomes" id="UP001187415"/>
    </source>
</evidence>
<evidence type="ECO:0000256" key="6">
    <source>
        <dbReference type="ARBA" id="ARBA00023024"/>
    </source>
</evidence>
<dbReference type="PANTHER" id="PTHR23301:SF0">
    <property type="entry name" value="CHITIN-BINDING TYPE-2 DOMAIN-CONTAINING PROTEIN-RELATED"/>
    <property type="match status" value="1"/>
</dbReference>
<dbReference type="InterPro" id="IPR036508">
    <property type="entry name" value="Chitin-bd_dom_sf"/>
</dbReference>
<evidence type="ECO:0000259" key="9">
    <source>
        <dbReference type="PROSITE" id="PS50940"/>
    </source>
</evidence>
<keyword evidence="4" id="KW-0732">Signal</keyword>
<dbReference type="Gene3D" id="3.20.20.80">
    <property type="entry name" value="Glycosidases"/>
    <property type="match status" value="3"/>
</dbReference>
<keyword evidence="6" id="KW-0624">Polysaccharide degradation</keyword>
<dbReference type="EMBL" id="JAUPFM010000006">
    <property type="protein sequence ID" value="KAK2849584.1"/>
    <property type="molecule type" value="Genomic_DNA"/>
</dbReference>
<dbReference type="GO" id="GO:0005576">
    <property type="term" value="C:extracellular region"/>
    <property type="evidence" value="ECO:0007669"/>
    <property type="project" value="InterPro"/>
</dbReference>
<dbReference type="SMART" id="SM00494">
    <property type="entry name" value="ChtBD2"/>
    <property type="match status" value="3"/>
</dbReference>
<feature type="domain" description="Chitin-binding type-2" evidence="9">
    <location>
        <begin position="201"/>
        <end position="250"/>
    </location>
</feature>
<evidence type="ECO:0000313" key="10">
    <source>
        <dbReference type="EMBL" id="KAK2849584.1"/>
    </source>
</evidence>
<comment type="caution">
    <text evidence="10">The sequence shown here is derived from an EMBL/GenBank/DDBJ whole genome shotgun (WGS) entry which is preliminary data.</text>
</comment>
<feature type="domain" description="Chitin-binding type-2" evidence="9">
    <location>
        <begin position="128"/>
        <end position="184"/>
    </location>
</feature>
<dbReference type="PROSITE" id="PS50940">
    <property type="entry name" value="CHIT_BIND_II"/>
    <property type="match status" value="3"/>
</dbReference>
<protein>
    <recommendedName>
        <fullName evidence="2">chitinase</fullName>
        <ecNumber evidence="2">3.2.1.14</ecNumber>
    </recommendedName>
</protein>
<evidence type="ECO:0000256" key="2">
    <source>
        <dbReference type="ARBA" id="ARBA00012729"/>
    </source>
</evidence>
<keyword evidence="11" id="KW-1185">Reference proteome</keyword>
<evidence type="ECO:0000256" key="7">
    <source>
        <dbReference type="ARBA" id="ARBA00023157"/>
    </source>
</evidence>
<gene>
    <name evidence="10" type="ORF">Q5P01_009418</name>
</gene>
<dbReference type="GO" id="GO:0008843">
    <property type="term" value="F:endochitinase activity"/>
    <property type="evidence" value="ECO:0007669"/>
    <property type="project" value="UniProtKB-EC"/>
</dbReference>
<dbReference type="FunFam" id="2.170.140.10:FF:000001">
    <property type="entry name" value="Acidic mammalian chitinase"/>
    <property type="match status" value="2"/>
</dbReference>
<dbReference type="Gene3D" id="2.170.140.10">
    <property type="entry name" value="Chitin binding domain"/>
    <property type="match status" value="1"/>
</dbReference>
<accession>A0AA88N4A3</accession>
<dbReference type="Proteomes" id="UP001187415">
    <property type="component" value="Unassembled WGS sequence"/>
</dbReference>
<evidence type="ECO:0000256" key="8">
    <source>
        <dbReference type="ARBA" id="ARBA00023180"/>
    </source>
</evidence>
<keyword evidence="3" id="KW-0147">Chitin-binding</keyword>
<dbReference type="Pfam" id="PF01607">
    <property type="entry name" value="CBM_14"/>
    <property type="match status" value="4"/>
</dbReference>
<sequence>MVLEKLEHASAGHSGQFCIGKSDGNYANPKNAYTFYSCSNGLTYLMDCPSGLIFRESLNICVWPTTEAPNTTTQTPPTTTSAAPIDEFCKGKRDGHYANPKNAYTFYSCSNGLTYLMDCPSASAVPLDQFCAVKKNGDYANPNNPNSYISCFDGVTYIRYCPTGLIFVENSDKCDWPTNTGSVVVTTPSPVPTTTPFGFDAKFCSGKRDGDYTFPYNGHKFYTCSNGLTSIRDCPSNLIFKKNLNQCDWA</sequence>
<dbReference type="AlphaFoldDB" id="A0AA88N4A3"/>
<comment type="catalytic activity">
    <reaction evidence="1">
        <text>Random endo-hydrolysis of N-acetyl-beta-D-glucosaminide (1-&gt;4)-beta-linkages in chitin and chitodextrins.</text>
        <dbReference type="EC" id="3.2.1.14"/>
    </reaction>
</comment>
<dbReference type="InterPro" id="IPR051940">
    <property type="entry name" value="Chitin_bind-dev_reg"/>
</dbReference>
<feature type="domain" description="Chitin-binding type-2" evidence="9">
    <location>
        <begin position="15"/>
        <end position="73"/>
    </location>
</feature>
<dbReference type="EC" id="3.2.1.14" evidence="2"/>
<dbReference type="PANTHER" id="PTHR23301">
    <property type="entry name" value="CHITIN BINDING PERITROPHIN-A"/>
    <property type="match status" value="1"/>
</dbReference>
<dbReference type="SUPFAM" id="SSF57625">
    <property type="entry name" value="Invertebrate chitin-binding proteins"/>
    <property type="match status" value="4"/>
</dbReference>
<organism evidence="10 11">
    <name type="scientific">Channa striata</name>
    <name type="common">Snakehead murrel</name>
    <name type="synonym">Ophicephalus striatus</name>
    <dbReference type="NCBI Taxonomy" id="64152"/>
    <lineage>
        <taxon>Eukaryota</taxon>
        <taxon>Metazoa</taxon>
        <taxon>Chordata</taxon>
        <taxon>Craniata</taxon>
        <taxon>Vertebrata</taxon>
        <taxon>Euteleostomi</taxon>
        <taxon>Actinopterygii</taxon>
        <taxon>Neopterygii</taxon>
        <taxon>Teleostei</taxon>
        <taxon>Neoteleostei</taxon>
        <taxon>Acanthomorphata</taxon>
        <taxon>Anabantaria</taxon>
        <taxon>Anabantiformes</taxon>
        <taxon>Channoidei</taxon>
        <taxon>Channidae</taxon>
        <taxon>Channa</taxon>
    </lineage>
</organism>
<dbReference type="InterPro" id="IPR002557">
    <property type="entry name" value="Chitin-bd_dom"/>
</dbReference>
<keyword evidence="5" id="KW-0677">Repeat</keyword>
<evidence type="ECO:0000256" key="3">
    <source>
        <dbReference type="ARBA" id="ARBA00022669"/>
    </source>
</evidence>
<proteinExistence type="predicted"/>
<dbReference type="GO" id="GO:0006032">
    <property type="term" value="P:chitin catabolic process"/>
    <property type="evidence" value="ECO:0007669"/>
    <property type="project" value="UniProtKB-KW"/>
</dbReference>
<name>A0AA88N4A3_CHASR</name>
<keyword evidence="7" id="KW-1015">Disulfide bond</keyword>